<comment type="caution">
    <text evidence="2">The sequence shown here is derived from an EMBL/GenBank/DDBJ whole genome shotgun (WGS) entry which is preliminary data.</text>
</comment>
<gene>
    <name evidence="2" type="ORF">PCOR1329_LOCUS67667</name>
</gene>
<accession>A0ABN9WIG6</accession>
<keyword evidence="1" id="KW-1133">Transmembrane helix</keyword>
<reference evidence="2" key="1">
    <citation type="submission" date="2023-10" db="EMBL/GenBank/DDBJ databases">
        <authorList>
            <person name="Chen Y."/>
            <person name="Shah S."/>
            <person name="Dougan E. K."/>
            <person name="Thang M."/>
            <person name="Chan C."/>
        </authorList>
    </citation>
    <scope>NUCLEOTIDE SEQUENCE [LARGE SCALE GENOMIC DNA]</scope>
</reference>
<evidence type="ECO:0000313" key="3">
    <source>
        <dbReference type="Proteomes" id="UP001189429"/>
    </source>
</evidence>
<dbReference type="EMBL" id="CAUYUJ010018781">
    <property type="protein sequence ID" value="CAK0886273.1"/>
    <property type="molecule type" value="Genomic_DNA"/>
</dbReference>
<keyword evidence="1" id="KW-0812">Transmembrane</keyword>
<protein>
    <submittedName>
        <fullName evidence="2">Uncharacterized protein</fullName>
    </submittedName>
</protein>
<sequence length="158" mass="15632">MLVAVVHSCRPHVERCALRRAGAAAPGPTAAAGRARGLPGVQELGCAPEGSFAGGTPGVRGLRRQAAAAAPRAAQRRRRAGQPWPRLPGCHSLACGPRVAASARGPKPGASSPGLVGGVGVVFAVVAVVVAAIAATVVFVSAAAVLFASGRRGRKGAR</sequence>
<organism evidence="2 3">
    <name type="scientific">Prorocentrum cordatum</name>
    <dbReference type="NCBI Taxonomy" id="2364126"/>
    <lineage>
        <taxon>Eukaryota</taxon>
        <taxon>Sar</taxon>
        <taxon>Alveolata</taxon>
        <taxon>Dinophyceae</taxon>
        <taxon>Prorocentrales</taxon>
        <taxon>Prorocentraceae</taxon>
        <taxon>Prorocentrum</taxon>
    </lineage>
</organism>
<proteinExistence type="predicted"/>
<feature type="transmembrane region" description="Helical" evidence="1">
    <location>
        <begin position="115"/>
        <end position="148"/>
    </location>
</feature>
<keyword evidence="1" id="KW-0472">Membrane</keyword>
<evidence type="ECO:0000256" key="1">
    <source>
        <dbReference type="SAM" id="Phobius"/>
    </source>
</evidence>
<dbReference type="Proteomes" id="UP001189429">
    <property type="component" value="Unassembled WGS sequence"/>
</dbReference>
<name>A0ABN9WIG6_9DINO</name>
<evidence type="ECO:0000313" key="2">
    <source>
        <dbReference type="EMBL" id="CAK0886273.1"/>
    </source>
</evidence>
<keyword evidence="3" id="KW-1185">Reference proteome</keyword>